<dbReference type="GO" id="GO:1901135">
    <property type="term" value="P:carbohydrate derivative metabolic process"/>
    <property type="evidence" value="ECO:0007669"/>
    <property type="project" value="InterPro"/>
</dbReference>
<evidence type="ECO:0000256" key="3">
    <source>
        <dbReference type="ARBA" id="ARBA00023122"/>
    </source>
</evidence>
<sequence length="333" mass="35502">MSSKSPIPPASPRPSEFVRIEAAALNELALRLDTTMLAPFSRATEHLLQATTAQNRIIITGIGKSGIIARKIAATLRSTGTPAHFLHAAEAIHGDLGMLAPKGIVIALSYSGETEELLRLIPTLKRLEATLIAICGCNTSTLAQASSIFLDASVSAEACTLNLAPTASTTVMLALGDALALEVSRLRGWKPEDFADLHPGGRIGRRLARVRELMHTGDALPQVAPATPMPQVIYEMSRKKLGMTTVLKEGHLAGMISDGDLRRLLERDGSHALEHTAAEIMNFHPQTIEGNALASSALALMEDKKITSLIVVAPGGHVEGVVHLHDLWTLQLS</sequence>
<comment type="similarity">
    <text evidence="1 4">Belongs to the SIS family. GutQ/KpsF subfamily.</text>
</comment>
<dbReference type="PANTHER" id="PTHR42745">
    <property type="match status" value="1"/>
</dbReference>
<feature type="domain" description="SIS" evidence="9">
    <location>
        <begin position="43"/>
        <end position="189"/>
    </location>
</feature>
<feature type="site" description="Catalytically relevant" evidence="6">
    <location>
        <position position="116"/>
    </location>
</feature>
<evidence type="ECO:0000256" key="2">
    <source>
        <dbReference type="ARBA" id="ARBA00022737"/>
    </source>
</evidence>
<dbReference type="NCBIfam" id="TIGR00393">
    <property type="entry name" value="kpsF"/>
    <property type="match status" value="1"/>
</dbReference>
<organism evidence="10 11">
    <name type="scientific">Tunturiibacter gelidiferens</name>
    <dbReference type="NCBI Taxonomy" id="3069689"/>
    <lineage>
        <taxon>Bacteria</taxon>
        <taxon>Pseudomonadati</taxon>
        <taxon>Acidobacteriota</taxon>
        <taxon>Terriglobia</taxon>
        <taxon>Terriglobales</taxon>
        <taxon>Acidobacteriaceae</taxon>
        <taxon>Tunturiibacter</taxon>
    </lineage>
</organism>
<evidence type="ECO:0000313" key="11">
    <source>
        <dbReference type="Proteomes" id="UP000535182"/>
    </source>
</evidence>
<evidence type="ECO:0000259" key="9">
    <source>
        <dbReference type="PROSITE" id="PS51464"/>
    </source>
</evidence>
<feature type="binding site" evidence="5">
    <location>
        <position position="87"/>
    </location>
    <ligand>
        <name>Zn(2+)</name>
        <dbReference type="ChEBI" id="CHEBI:29105"/>
    </ligand>
</feature>
<dbReference type="GO" id="GO:0005975">
    <property type="term" value="P:carbohydrate metabolic process"/>
    <property type="evidence" value="ECO:0007669"/>
    <property type="project" value="InterPro"/>
</dbReference>
<evidence type="ECO:0000256" key="6">
    <source>
        <dbReference type="PIRSR" id="PIRSR004692-3"/>
    </source>
</evidence>
<feature type="domain" description="CBS" evidence="8">
    <location>
        <begin position="214"/>
        <end position="273"/>
    </location>
</feature>
<dbReference type="AlphaFoldDB" id="A0A9X0U5A3"/>
<dbReference type="InterPro" id="IPR050986">
    <property type="entry name" value="GutQ/KpsF_isomerases"/>
</dbReference>
<dbReference type="GO" id="GO:0019146">
    <property type="term" value="F:arabinose-5-phosphate isomerase activity"/>
    <property type="evidence" value="ECO:0007669"/>
    <property type="project" value="UniProtKB-EC"/>
</dbReference>
<dbReference type="Pfam" id="PF01380">
    <property type="entry name" value="SIS"/>
    <property type="match status" value="1"/>
</dbReference>
<dbReference type="CDD" id="cd04604">
    <property type="entry name" value="CBS_pair_SIS_assoc"/>
    <property type="match status" value="1"/>
</dbReference>
<dbReference type="EC" id="5.3.1.13" evidence="10"/>
<evidence type="ECO:0000259" key="8">
    <source>
        <dbReference type="PROSITE" id="PS51371"/>
    </source>
</evidence>
<dbReference type="PROSITE" id="PS51371">
    <property type="entry name" value="CBS"/>
    <property type="match status" value="2"/>
</dbReference>
<feature type="site" description="Catalytically relevant" evidence="6">
    <location>
        <position position="64"/>
    </location>
</feature>
<dbReference type="PIRSF" id="PIRSF004692">
    <property type="entry name" value="KdsD_KpsF"/>
    <property type="match status" value="1"/>
</dbReference>
<dbReference type="InterPro" id="IPR004800">
    <property type="entry name" value="KdsD/KpsF-type"/>
</dbReference>
<evidence type="ECO:0000256" key="4">
    <source>
        <dbReference type="PIRNR" id="PIRNR004692"/>
    </source>
</evidence>
<dbReference type="Proteomes" id="UP000535182">
    <property type="component" value="Unassembled WGS sequence"/>
</dbReference>
<dbReference type="InterPro" id="IPR035474">
    <property type="entry name" value="SIS_Kpsf"/>
</dbReference>
<dbReference type="InterPro" id="IPR001347">
    <property type="entry name" value="SIS_dom"/>
</dbReference>
<dbReference type="InterPro" id="IPR046348">
    <property type="entry name" value="SIS_dom_sf"/>
</dbReference>
<feature type="domain" description="CBS" evidence="8">
    <location>
        <begin position="281"/>
        <end position="333"/>
    </location>
</feature>
<proteinExistence type="inferred from homology"/>
<evidence type="ECO:0000256" key="7">
    <source>
        <dbReference type="PROSITE-ProRule" id="PRU00703"/>
    </source>
</evidence>
<keyword evidence="10" id="KW-0413">Isomerase</keyword>
<keyword evidence="3 7" id="KW-0129">CBS domain</keyword>
<keyword evidence="11" id="KW-1185">Reference proteome</keyword>
<evidence type="ECO:0000256" key="5">
    <source>
        <dbReference type="PIRSR" id="PIRSR004692-2"/>
    </source>
</evidence>
<feature type="site" description="Catalytically relevant" evidence="6">
    <location>
        <position position="198"/>
    </location>
</feature>
<dbReference type="GO" id="GO:0046872">
    <property type="term" value="F:metal ion binding"/>
    <property type="evidence" value="ECO:0007669"/>
    <property type="project" value="UniProtKB-KW"/>
</dbReference>
<comment type="caution">
    <text evidence="10">The sequence shown here is derived from an EMBL/GenBank/DDBJ whole genome shotgun (WGS) entry which is preliminary data.</text>
</comment>
<dbReference type="Gene3D" id="3.10.580.10">
    <property type="entry name" value="CBS-domain"/>
    <property type="match status" value="1"/>
</dbReference>
<reference evidence="10 11" key="1">
    <citation type="submission" date="2020-08" db="EMBL/GenBank/DDBJ databases">
        <title>Genomic Encyclopedia of Type Strains, Phase IV (KMG-V): Genome sequencing to study the core and pangenomes of soil and plant-associated prokaryotes.</title>
        <authorList>
            <person name="Whitman W."/>
        </authorList>
    </citation>
    <scope>NUCLEOTIDE SEQUENCE [LARGE SCALE GENOMIC DNA]</scope>
    <source>
        <strain evidence="10 11">X5P2</strain>
    </source>
</reference>
<dbReference type="Pfam" id="PF00571">
    <property type="entry name" value="CBS"/>
    <property type="match status" value="2"/>
</dbReference>
<dbReference type="GO" id="GO:0097367">
    <property type="term" value="F:carbohydrate derivative binding"/>
    <property type="evidence" value="ECO:0007669"/>
    <property type="project" value="InterPro"/>
</dbReference>
<keyword evidence="2" id="KW-0677">Repeat</keyword>
<dbReference type="EMBL" id="JACHEB010000009">
    <property type="protein sequence ID" value="MBB5330203.1"/>
    <property type="molecule type" value="Genomic_DNA"/>
</dbReference>
<evidence type="ECO:0000313" key="10">
    <source>
        <dbReference type="EMBL" id="MBB5330203.1"/>
    </source>
</evidence>
<dbReference type="CDD" id="cd05014">
    <property type="entry name" value="SIS_Kpsf"/>
    <property type="match status" value="1"/>
</dbReference>
<protein>
    <submittedName>
        <fullName evidence="10">Arabinose-5-phosphate isomerase</fullName>
        <ecNumber evidence="10">5.3.1.13</ecNumber>
    </submittedName>
</protein>
<dbReference type="PANTHER" id="PTHR42745:SF1">
    <property type="entry name" value="ARABINOSE 5-PHOSPHATE ISOMERASE KDSD"/>
    <property type="match status" value="1"/>
</dbReference>
<name>A0A9X0U5A3_9BACT</name>
<dbReference type="InterPro" id="IPR000644">
    <property type="entry name" value="CBS_dom"/>
</dbReference>
<dbReference type="PROSITE" id="PS51464">
    <property type="entry name" value="SIS"/>
    <property type="match status" value="1"/>
</dbReference>
<dbReference type="RefSeq" id="WP_183979431.1">
    <property type="nucleotide sequence ID" value="NZ_JACHEB010000009.1"/>
</dbReference>
<keyword evidence="5" id="KW-0479">Metal-binding</keyword>
<accession>A0A9X0U5A3</accession>
<dbReference type="SUPFAM" id="SSF53697">
    <property type="entry name" value="SIS domain"/>
    <property type="match status" value="1"/>
</dbReference>
<dbReference type="Gene3D" id="3.40.50.10490">
    <property type="entry name" value="Glucose-6-phosphate isomerase like protein, domain 1"/>
    <property type="match status" value="1"/>
</dbReference>
<gene>
    <name evidence="10" type="ORF">HDF14_003836</name>
</gene>
<dbReference type="InterPro" id="IPR046342">
    <property type="entry name" value="CBS_dom_sf"/>
</dbReference>
<keyword evidence="5" id="KW-0862">Zinc</keyword>
<evidence type="ECO:0000256" key="1">
    <source>
        <dbReference type="ARBA" id="ARBA00008165"/>
    </source>
</evidence>
<feature type="site" description="Catalytically relevant" evidence="6">
    <location>
        <position position="157"/>
    </location>
</feature>